<feature type="transmembrane region" description="Helical" evidence="10">
    <location>
        <begin position="188"/>
        <end position="209"/>
    </location>
</feature>
<dbReference type="EMBL" id="AAVT01000014">
    <property type="protein sequence ID" value="EAW29844.1"/>
    <property type="molecule type" value="Genomic_DNA"/>
</dbReference>
<dbReference type="GO" id="GO:0006811">
    <property type="term" value="P:monoatomic ion transport"/>
    <property type="evidence" value="ECO:0007669"/>
    <property type="project" value="UniProtKB-KW"/>
</dbReference>
<feature type="transmembrane region" description="Helical" evidence="10">
    <location>
        <begin position="386"/>
        <end position="405"/>
    </location>
</feature>
<gene>
    <name evidence="11" type="ORF">GP2143_12149</name>
</gene>
<keyword evidence="7" id="KW-0406">Ion transport</keyword>
<reference evidence="11 12" key="1">
    <citation type="journal article" date="2010" name="J. Bacteriol.">
        <title>Genome sequence of the oligotrophic marine Gammaproteobacterium HTCC2143, isolated from the Oregon Coast.</title>
        <authorList>
            <person name="Oh H.M."/>
            <person name="Kang I."/>
            <person name="Ferriera S."/>
            <person name="Giovannoni S.J."/>
            <person name="Cho J.C."/>
        </authorList>
    </citation>
    <scope>NUCLEOTIDE SEQUENCE [LARGE SCALE GENOMIC DNA]</scope>
    <source>
        <strain evidence="11 12">HTCC2143</strain>
    </source>
</reference>
<evidence type="ECO:0000313" key="12">
    <source>
        <dbReference type="Proteomes" id="UP000004931"/>
    </source>
</evidence>
<feature type="transmembrane region" description="Helical" evidence="10">
    <location>
        <begin position="157"/>
        <end position="176"/>
    </location>
</feature>
<accession>A0YH76</accession>
<protein>
    <recommendedName>
        <fullName evidence="9">Multidrug-efflux transporter</fullName>
    </recommendedName>
</protein>
<dbReference type="STRING" id="247633.GP2143_12149"/>
<feature type="transmembrane region" description="Helical" evidence="10">
    <location>
        <begin position="311"/>
        <end position="333"/>
    </location>
</feature>
<dbReference type="Pfam" id="PF01554">
    <property type="entry name" value="MatE"/>
    <property type="match status" value="2"/>
</dbReference>
<feature type="transmembrane region" description="Helical" evidence="10">
    <location>
        <begin position="90"/>
        <end position="114"/>
    </location>
</feature>
<proteinExistence type="predicted"/>
<feature type="transmembrane region" description="Helical" evidence="10">
    <location>
        <begin position="234"/>
        <end position="258"/>
    </location>
</feature>
<dbReference type="InterPro" id="IPR048279">
    <property type="entry name" value="MdtK-like"/>
</dbReference>
<dbReference type="NCBIfam" id="TIGR00797">
    <property type="entry name" value="matE"/>
    <property type="match status" value="1"/>
</dbReference>
<name>A0YH76_9GAMM</name>
<evidence type="ECO:0000256" key="8">
    <source>
        <dbReference type="ARBA" id="ARBA00023136"/>
    </source>
</evidence>
<keyword evidence="6 10" id="KW-1133">Transmembrane helix</keyword>
<dbReference type="CDD" id="cd13133">
    <property type="entry name" value="MATE_like_7"/>
    <property type="match status" value="1"/>
</dbReference>
<feature type="transmembrane region" description="Helical" evidence="10">
    <location>
        <begin position="49"/>
        <end position="70"/>
    </location>
</feature>
<dbReference type="AlphaFoldDB" id="A0YH76"/>
<dbReference type="InterPro" id="IPR050222">
    <property type="entry name" value="MATE_MdtK"/>
</dbReference>
<evidence type="ECO:0000256" key="6">
    <source>
        <dbReference type="ARBA" id="ARBA00022989"/>
    </source>
</evidence>
<feature type="transmembrane region" description="Helical" evidence="10">
    <location>
        <begin position="417"/>
        <end position="437"/>
    </location>
</feature>
<keyword evidence="8 10" id="KW-0472">Membrane</keyword>
<dbReference type="InterPro" id="IPR002528">
    <property type="entry name" value="MATE_fam"/>
</dbReference>
<evidence type="ECO:0000256" key="4">
    <source>
        <dbReference type="ARBA" id="ARBA00022475"/>
    </source>
</evidence>
<keyword evidence="4" id="KW-1003">Cell membrane</keyword>
<comment type="caution">
    <text evidence="11">The sequence shown here is derived from an EMBL/GenBank/DDBJ whole genome shotgun (WGS) entry which is preliminary data.</text>
</comment>
<evidence type="ECO:0000256" key="10">
    <source>
        <dbReference type="SAM" id="Phobius"/>
    </source>
</evidence>
<dbReference type="PANTHER" id="PTHR43298:SF2">
    <property type="entry name" value="FMN_FAD EXPORTER YEEO-RELATED"/>
    <property type="match status" value="1"/>
</dbReference>
<dbReference type="eggNOG" id="COG0534">
    <property type="taxonomic scope" value="Bacteria"/>
</dbReference>
<evidence type="ECO:0000313" key="11">
    <source>
        <dbReference type="EMBL" id="EAW29844.1"/>
    </source>
</evidence>
<dbReference type="GO" id="GO:0042910">
    <property type="term" value="F:xenobiotic transmembrane transporter activity"/>
    <property type="evidence" value="ECO:0007669"/>
    <property type="project" value="InterPro"/>
</dbReference>
<evidence type="ECO:0000256" key="5">
    <source>
        <dbReference type="ARBA" id="ARBA00022692"/>
    </source>
</evidence>
<evidence type="ECO:0000256" key="1">
    <source>
        <dbReference type="ARBA" id="ARBA00004429"/>
    </source>
</evidence>
<evidence type="ECO:0000256" key="2">
    <source>
        <dbReference type="ARBA" id="ARBA00022448"/>
    </source>
</evidence>
<feature type="transmembrane region" description="Helical" evidence="10">
    <location>
        <begin position="126"/>
        <end position="150"/>
    </location>
</feature>
<dbReference type="GO" id="GO:0015297">
    <property type="term" value="F:antiporter activity"/>
    <property type="evidence" value="ECO:0007669"/>
    <property type="project" value="UniProtKB-KW"/>
</dbReference>
<evidence type="ECO:0000256" key="9">
    <source>
        <dbReference type="ARBA" id="ARBA00031636"/>
    </source>
</evidence>
<evidence type="ECO:0000256" key="7">
    <source>
        <dbReference type="ARBA" id="ARBA00023065"/>
    </source>
</evidence>
<comment type="subcellular location">
    <subcellularLocation>
        <location evidence="1">Cell inner membrane</location>
        <topology evidence="1">Multi-pass membrane protein</topology>
    </subcellularLocation>
</comment>
<keyword evidence="2" id="KW-0813">Transport</keyword>
<sequence>MKTTTLRDLIAIALPMVISQGAFAVMIFTDRFFMSMISPMHMSASLGGGVAFHFCLSLFLGMLSYANALVAQYYGRNQLDKCSRVLTQGLLLSLMSLPLLLVITILTGGMFTAMGHDPEQAALEKTYYYVLMWGSFFVLLKTCLGCFFSGIGQTKKVMIADIIGVALNVPLSYVMIFGKAGFPEMGIVGAGIGTIISNVVSLAIFVAFYSHHSVRIRFNLADSFRFDRGIIKRYLRLGFPSGMEMFLNVAAFNLFLLMFQSYGIAEGASAAIVFNWDILSFVPMMGINIGIVSLIGRYVGAGNMEKTNEVIASGFLLAIGYSALLATVFVVFRQPLVELFIAEGVEYDEIRELASFMMLGLASYVMADATILVVGGVLRGAGDTRWLMIVSVIMHWLMLLAQYVVIKVLKYGPKASWMIFTVMILSIAAVYLVRLFSQRWRDPEVLKRVMAEH</sequence>
<organism evidence="11 12">
    <name type="scientific">marine gamma proteobacterium HTCC2143</name>
    <dbReference type="NCBI Taxonomy" id="247633"/>
    <lineage>
        <taxon>Bacteria</taxon>
        <taxon>Pseudomonadati</taxon>
        <taxon>Pseudomonadota</taxon>
        <taxon>Gammaproteobacteria</taxon>
        <taxon>Cellvibrionales</taxon>
        <taxon>Spongiibacteraceae</taxon>
        <taxon>BD1-7 clade</taxon>
    </lineage>
</organism>
<keyword evidence="12" id="KW-1185">Reference proteome</keyword>
<keyword evidence="3" id="KW-0050">Antiport</keyword>
<dbReference type="GO" id="GO:0005886">
    <property type="term" value="C:plasma membrane"/>
    <property type="evidence" value="ECO:0007669"/>
    <property type="project" value="UniProtKB-SubCell"/>
</dbReference>
<evidence type="ECO:0000256" key="3">
    <source>
        <dbReference type="ARBA" id="ARBA00022449"/>
    </source>
</evidence>
<dbReference type="PIRSF" id="PIRSF006603">
    <property type="entry name" value="DinF"/>
    <property type="match status" value="1"/>
</dbReference>
<feature type="transmembrane region" description="Helical" evidence="10">
    <location>
        <begin position="353"/>
        <end position="374"/>
    </location>
</feature>
<feature type="transmembrane region" description="Helical" evidence="10">
    <location>
        <begin position="278"/>
        <end position="299"/>
    </location>
</feature>
<dbReference type="Proteomes" id="UP000004931">
    <property type="component" value="Unassembled WGS sequence"/>
</dbReference>
<dbReference type="PANTHER" id="PTHR43298">
    <property type="entry name" value="MULTIDRUG RESISTANCE PROTEIN NORM-RELATED"/>
    <property type="match status" value="1"/>
</dbReference>
<keyword evidence="5 10" id="KW-0812">Transmembrane</keyword>
<feature type="transmembrane region" description="Helical" evidence="10">
    <location>
        <begin position="9"/>
        <end position="29"/>
    </location>
</feature>